<accession>A0AAV2RDE3</accession>
<organism evidence="1 2">
    <name type="scientific">Meganyctiphanes norvegica</name>
    <name type="common">Northern krill</name>
    <name type="synonym">Thysanopoda norvegica</name>
    <dbReference type="NCBI Taxonomy" id="48144"/>
    <lineage>
        <taxon>Eukaryota</taxon>
        <taxon>Metazoa</taxon>
        <taxon>Ecdysozoa</taxon>
        <taxon>Arthropoda</taxon>
        <taxon>Crustacea</taxon>
        <taxon>Multicrustacea</taxon>
        <taxon>Malacostraca</taxon>
        <taxon>Eumalacostraca</taxon>
        <taxon>Eucarida</taxon>
        <taxon>Euphausiacea</taxon>
        <taxon>Euphausiidae</taxon>
        <taxon>Meganyctiphanes</taxon>
    </lineage>
</organism>
<evidence type="ECO:0000313" key="2">
    <source>
        <dbReference type="Proteomes" id="UP001497623"/>
    </source>
</evidence>
<dbReference type="Proteomes" id="UP001497623">
    <property type="component" value="Unassembled WGS sequence"/>
</dbReference>
<dbReference type="EMBL" id="CAXKWB010020042">
    <property type="protein sequence ID" value="CAL4122386.1"/>
    <property type="molecule type" value="Genomic_DNA"/>
</dbReference>
<sequence length="246" mass="27503">MSCCKCQAHQRPQPRAMSPTCEQCCDSWCIGTQVKIVADHPYPRVGLKGHSGTSSNISSSNSCCFSNSGSDRDQATATAIDLHQRPFGIFSGRSYINSNISSRRDGAQVSSATPDHRRSPLGKYASLLPLALQVELCQRLDEGASLHLLASHYCLPLRAVLDLRRYCLRVLLSQVTKRRHARVDVKRKKPVPQGRPFSSRMIFSGQDRHMDTLYVHRKLGYLDYAERNGYLPLNCETGPSALRDLR</sequence>
<dbReference type="AlphaFoldDB" id="A0AAV2RDE3"/>
<protein>
    <submittedName>
        <fullName evidence="1">Uncharacterized protein</fullName>
    </submittedName>
</protein>
<evidence type="ECO:0000313" key="1">
    <source>
        <dbReference type="EMBL" id="CAL4122386.1"/>
    </source>
</evidence>
<proteinExistence type="predicted"/>
<gene>
    <name evidence="1" type="ORF">MNOR_LOCUS23108</name>
</gene>
<name>A0AAV2RDE3_MEGNR</name>
<keyword evidence="2" id="KW-1185">Reference proteome</keyword>
<reference evidence="1 2" key="1">
    <citation type="submission" date="2024-05" db="EMBL/GenBank/DDBJ databases">
        <authorList>
            <person name="Wallberg A."/>
        </authorList>
    </citation>
    <scope>NUCLEOTIDE SEQUENCE [LARGE SCALE GENOMIC DNA]</scope>
</reference>
<comment type="caution">
    <text evidence="1">The sequence shown here is derived from an EMBL/GenBank/DDBJ whole genome shotgun (WGS) entry which is preliminary data.</text>
</comment>